<keyword evidence="2" id="KW-0689">Ribosomal protein</keyword>
<gene>
    <name evidence="2" type="ORF">AVDCRST_MAG31-2525</name>
</gene>
<feature type="compositionally biased region" description="Basic residues" evidence="1">
    <location>
        <begin position="63"/>
        <end position="81"/>
    </location>
</feature>
<feature type="compositionally biased region" description="Basic and acidic residues" evidence="1">
    <location>
        <begin position="106"/>
        <end position="122"/>
    </location>
</feature>
<sequence length="129" mass="14435">GPRTPAHSPPRAQEHHGRRRPCERQLQQHHDHHHRRAGQCHRLELGRHDGLQGQPQVDPLCRPGRRRGRGPQGRRPRRPHAGGRGQGPGLGPRKRAAGAAGGWFPDHLHPRRDPDPAQRRPPEQAPAGL</sequence>
<reference evidence="2" key="1">
    <citation type="submission" date="2020-02" db="EMBL/GenBank/DDBJ databases">
        <authorList>
            <person name="Meier V. D."/>
        </authorList>
    </citation>
    <scope>NUCLEOTIDE SEQUENCE</scope>
    <source>
        <strain evidence="2">AVDCRST_MAG31</strain>
    </source>
</reference>
<dbReference type="EMBL" id="CADCWA010000193">
    <property type="protein sequence ID" value="CAA9532536.1"/>
    <property type="molecule type" value="Genomic_DNA"/>
</dbReference>
<organism evidence="2">
    <name type="scientific">uncultured Sphingomonas sp</name>
    <dbReference type="NCBI Taxonomy" id="158754"/>
    <lineage>
        <taxon>Bacteria</taxon>
        <taxon>Pseudomonadati</taxon>
        <taxon>Pseudomonadota</taxon>
        <taxon>Alphaproteobacteria</taxon>
        <taxon>Sphingomonadales</taxon>
        <taxon>Sphingomonadaceae</taxon>
        <taxon>Sphingomonas</taxon>
        <taxon>environmental samples</taxon>
    </lineage>
</organism>
<feature type="compositionally biased region" description="Basic and acidic residues" evidence="1">
    <location>
        <begin position="12"/>
        <end position="29"/>
    </location>
</feature>
<accession>A0A6J4TUD1</accession>
<protein>
    <submittedName>
        <fullName evidence="2">SSU ribosomal protein S11p (S14e)</fullName>
    </submittedName>
</protein>
<proteinExistence type="predicted"/>
<feature type="compositionally biased region" description="Basic and acidic residues" evidence="1">
    <location>
        <begin position="41"/>
        <end position="50"/>
    </location>
</feature>
<feature type="non-terminal residue" evidence="2">
    <location>
        <position position="1"/>
    </location>
</feature>
<feature type="region of interest" description="Disordered" evidence="1">
    <location>
        <begin position="1"/>
        <end position="129"/>
    </location>
</feature>
<dbReference type="AlphaFoldDB" id="A0A6J4TUD1"/>
<dbReference type="GO" id="GO:0005840">
    <property type="term" value="C:ribosome"/>
    <property type="evidence" value="ECO:0007669"/>
    <property type="project" value="UniProtKB-KW"/>
</dbReference>
<name>A0A6J4TUD1_9SPHN</name>
<keyword evidence="2" id="KW-0687">Ribonucleoprotein</keyword>
<evidence type="ECO:0000256" key="1">
    <source>
        <dbReference type="SAM" id="MobiDB-lite"/>
    </source>
</evidence>
<feature type="non-terminal residue" evidence="2">
    <location>
        <position position="129"/>
    </location>
</feature>
<feature type="compositionally biased region" description="Basic residues" evidence="1">
    <location>
        <begin position="30"/>
        <end position="39"/>
    </location>
</feature>
<evidence type="ECO:0000313" key="2">
    <source>
        <dbReference type="EMBL" id="CAA9532536.1"/>
    </source>
</evidence>